<feature type="transmembrane region" description="Helical" evidence="6">
    <location>
        <begin position="247"/>
        <end position="268"/>
    </location>
</feature>
<dbReference type="KEGG" id="tmn:UCRPA7_5993"/>
<protein>
    <submittedName>
        <fullName evidence="7">Putative high affinity methionine permease protein</fullName>
    </submittedName>
</protein>
<sequence>MSFRLPFSFRKNAEANDVPATSDAASEEATGAPVEIDSPLGYQVGAVTIIFLNISKMIGTGIYSTLLAQYLFRINGHTPTAWQLKGVAVAGYTVAVLFVAFHTRVSFWLSNGIGIVKVVTLVFIAITGFVVLGGNTRVSDPHENFRDAFQGHASPYGINNSLYKVIFAYAGYENAFNLVNEVKNPIKQLRRNAFIALIIVTILYILANIAYFAAVPKADLEASTQVAASLFFTSVFGPGKGVRGLNFLIALSSFGNLIAVLLGTSRLIRECGRQGVLPYPRFWASTRPFGTPLGPYFVKWILTLLMILAPPAGDAFNFIVDLQVYPSAFFGLTMSIGLYIVRWRRARLNLPRPEFRAWDPIVIFRILLDLFLLVMPWYPPDGGAYAGDVSFWYATYAATGIGILVACGIYYSFWIYIIPKLKGYRVRQEVLFLENGAQSHRIIKVPIEKLPEWDRTHDAVGRLRRRQVGEEGKVSEVGGSEDNSEKNAVRV</sequence>
<evidence type="ECO:0000256" key="4">
    <source>
        <dbReference type="ARBA" id="ARBA00023136"/>
    </source>
</evidence>
<keyword evidence="2 6" id="KW-0812">Transmembrane</keyword>
<dbReference type="Gene3D" id="1.20.1740.10">
    <property type="entry name" value="Amino acid/polyamine transporter I"/>
    <property type="match status" value="1"/>
</dbReference>
<dbReference type="RefSeq" id="XP_007916726.1">
    <property type="nucleotide sequence ID" value="XM_007918535.1"/>
</dbReference>
<dbReference type="Pfam" id="PF13520">
    <property type="entry name" value="AA_permease_2"/>
    <property type="match status" value="1"/>
</dbReference>
<feature type="transmembrane region" description="Helical" evidence="6">
    <location>
        <begin position="322"/>
        <end position="341"/>
    </location>
</feature>
<dbReference type="EMBL" id="KB933216">
    <property type="protein sequence ID" value="EON98435.1"/>
    <property type="molecule type" value="Genomic_DNA"/>
</dbReference>
<proteinExistence type="predicted"/>
<dbReference type="OrthoDB" id="5982228at2759"/>
<feature type="transmembrane region" description="Helical" evidence="6">
    <location>
        <begin position="107"/>
        <end position="132"/>
    </location>
</feature>
<feature type="transmembrane region" description="Helical" evidence="6">
    <location>
        <begin position="84"/>
        <end position="101"/>
    </location>
</feature>
<evidence type="ECO:0000256" key="5">
    <source>
        <dbReference type="SAM" id="MobiDB-lite"/>
    </source>
</evidence>
<keyword evidence="8" id="KW-1185">Reference proteome</keyword>
<evidence type="ECO:0000313" key="8">
    <source>
        <dbReference type="Proteomes" id="UP000014074"/>
    </source>
</evidence>
<dbReference type="Proteomes" id="UP000014074">
    <property type="component" value="Unassembled WGS sequence"/>
</dbReference>
<dbReference type="PANTHER" id="PTHR11785">
    <property type="entry name" value="AMINO ACID TRANSPORTER"/>
    <property type="match status" value="1"/>
</dbReference>
<dbReference type="HOGENOM" id="CLU_013661_0_0_1"/>
<keyword evidence="3 6" id="KW-1133">Transmembrane helix</keyword>
<evidence type="ECO:0000256" key="3">
    <source>
        <dbReference type="ARBA" id="ARBA00022989"/>
    </source>
</evidence>
<organism evidence="7 8">
    <name type="scientific">Phaeoacremonium minimum (strain UCR-PA7)</name>
    <name type="common">Esca disease fungus</name>
    <name type="synonym">Togninia minima</name>
    <dbReference type="NCBI Taxonomy" id="1286976"/>
    <lineage>
        <taxon>Eukaryota</taxon>
        <taxon>Fungi</taxon>
        <taxon>Dikarya</taxon>
        <taxon>Ascomycota</taxon>
        <taxon>Pezizomycotina</taxon>
        <taxon>Sordariomycetes</taxon>
        <taxon>Sordariomycetidae</taxon>
        <taxon>Togniniales</taxon>
        <taxon>Togniniaceae</taxon>
        <taxon>Phaeoacremonium</taxon>
    </lineage>
</organism>
<feature type="transmembrane region" description="Helical" evidence="6">
    <location>
        <begin position="362"/>
        <end position="379"/>
    </location>
</feature>
<dbReference type="GO" id="GO:0016020">
    <property type="term" value="C:membrane"/>
    <property type="evidence" value="ECO:0007669"/>
    <property type="project" value="UniProtKB-SubCell"/>
</dbReference>
<feature type="transmembrane region" description="Helical" evidence="6">
    <location>
        <begin position="391"/>
        <end position="417"/>
    </location>
</feature>
<evidence type="ECO:0000256" key="1">
    <source>
        <dbReference type="ARBA" id="ARBA00004141"/>
    </source>
</evidence>
<evidence type="ECO:0000313" key="7">
    <source>
        <dbReference type="EMBL" id="EON98435.1"/>
    </source>
</evidence>
<accession>R8BGH3</accession>
<dbReference type="PANTHER" id="PTHR11785:SF353">
    <property type="entry name" value="METHIONINE TRANSPORTER (EUROFUNG)"/>
    <property type="match status" value="1"/>
</dbReference>
<gene>
    <name evidence="7" type="ORF">UCRPA7_5993</name>
</gene>
<dbReference type="InterPro" id="IPR050598">
    <property type="entry name" value="AminoAcid_Transporter"/>
</dbReference>
<dbReference type="AlphaFoldDB" id="R8BGH3"/>
<feature type="transmembrane region" description="Helical" evidence="6">
    <location>
        <begin position="49"/>
        <end position="72"/>
    </location>
</feature>
<feature type="transmembrane region" description="Helical" evidence="6">
    <location>
        <begin position="289"/>
        <end position="310"/>
    </location>
</feature>
<keyword evidence="4 6" id="KW-0472">Membrane</keyword>
<evidence type="ECO:0000256" key="6">
    <source>
        <dbReference type="SAM" id="Phobius"/>
    </source>
</evidence>
<evidence type="ECO:0000256" key="2">
    <source>
        <dbReference type="ARBA" id="ARBA00022692"/>
    </source>
</evidence>
<feature type="region of interest" description="Disordered" evidence="5">
    <location>
        <begin position="467"/>
        <end position="491"/>
    </location>
</feature>
<feature type="transmembrane region" description="Helical" evidence="6">
    <location>
        <begin position="193"/>
        <end position="214"/>
    </location>
</feature>
<reference evidence="8" key="1">
    <citation type="journal article" date="2013" name="Genome Announc.">
        <title>Draft genome sequence of the ascomycete Phaeoacremonium aleophilum strain UCR-PA7, a causal agent of the esca disease complex in grapevines.</title>
        <authorList>
            <person name="Blanco-Ulate B."/>
            <person name="Rolshausen P."/>
            <person name="Cantu D."/>
        </authorList>
    </citation>
    <scope>NUCLEOTIDE SEQUENCE [LARGE SCALE GENOMIC DNA]</scope>
    <source>
        <strain evidence="8">UCR-PA7</strain>
    </source>
</reference>
<name>R8BGH3_PHAM7</name>
<dbReference type="eggNOG" id="KOG1287">
    <property type="taxonomic scope" value="Eukaryota"/>
</dbReference>
<comment type="subcellular location">
    <subcellularLocation>
        <location evidence="1">Membrane</location>
        <topology evidence="1">Multi-pass membrane protein</topology>
    </subcellularLocation>
</comment>
<dbReference type="GeneID" id="19326603"/>
<dbReference type="GO" id="GO:0015179">
    <property type="term" value="F:L-amino acid transmembrane transporter activity"/>
    <property type="evidence" value="ECO:0007669"/>
    <property type="project" value="TreeGrafter"/>
</dbReference>
<dbReference type="InterPro" id="IPR002293">
    <property type="entry name" value="AA/rel_permease1"/>
</dbReference>